<feature type="transmembrane region" description="Helical" evidence="8">
    <location>
        <begin position="160"/>
        <end position="178"/>
    </location>
</feature>
<reference evidence="9" key="1">
    <citation type="journal article" date="2021" name="PeerJ">
        <title>Extensive microbial diversity within the chicken gut microbiome revealed by metagenomics and culture.</title>
        <authorList>
            <person name="Gilroy R."/>
            <person name="Ravi A."/>
            <person name="Getino M."/>
            <person name="Pursley I."/>
            <person name="Horton D.L."/>
            <person name="Alikhan N.F."/>
            <person name="Baker D."/>
            <person name="Gharbi K."/>
            <person name="Hall N."/>
            <person name="Watson M."/>
            <person name="Adriaenssens E.M."/>
            <person name="Foster-Nyarko E."/>
            <person name="Jarju S."/>
            <person name="Secka A."/>
            <person name="Antonio M."/>
            <person name="Oren A."/>
            <person name="Chaudhuri R.R."/>
            <person name="La Ragione R."/>
            <person name="Hildebrand F."/>
            <person name="Pallen M.J."/>
        </authorList>
    </citation>
    <scope>NUCLEOTIDE SEQUENCE</scope>
    <source>
        <strain evidence="9">CHK188-11489</strain>
    </source>
</reference>
<evidence type="ECO:0000256" key="1">
    <source>
        <dbReference type="ARBA" id="ARBA00004651"/>
    </source>
</evidence>
<evidence type="ECO:0000256" key="2">
    <source>
        <dbReference type="ARBA" id="ARBA00010145"/>
    </source>
</evidence>
<comment type="caution">
    <text evidence="9">The sequence shown here is derived from an EMBL/GenBank/DDBJ whole genome shotgun (WGS) entry which is preliminary data.</text>
</comment>
<feature type="transmembrane region" description="Helical" evidence="8">
    <location>
        <begin position="254"/>
        <end position="273"/>
    </location>
</feature>
<accession>A0A9D2FJH5</accession>
<comment type="subcellular location">
    <subcellularLocation>
        <location evidence="1">Cell membrane</location>
        <topology evidence="1">Multi-pass membrane protein</topology>
    </subcellularLocation>
</comment>
<dbReference type="GO" id="GO:0005886">
    <property type="term" value="C:plasma membrane"/>
    <property type="evidence" value="ECO:0007669"/>
    <property type="project" value="UniProtKB-SubCell"/>
</dbReference>
<comment type="similarity">
    <text evidence="2">Belongs to the auxin efflux carrier (TC 2.A.69) family.</text>
</comment>
<feature type="transmembrane region" description="Helical" evidence="8">
    <location>
        <begin position="37"/>
        <end position="57"/>
    </location>
</feature>
<name>A0A9D2FJH5_9FIRM</name>
<feature type="transmembrane region" description="Helical" evidence="8">
    <location>
        <begin position="285"/>
        <end position="307"/>
    </location>
</feature>
<organism evidence="9 10">
    <name type="scientific">Candidatus Gemmiger avistercoris</name>
    <dbReference type="NCBI Taxonomy" id="2838606"/>
    <lineage>
        <taxon>Bacteria</taxon>
        <taxon>Bacillati</taxon>
        <taxon>Bacillota</taxon>
        <taxon>Clostridia</taxon>
        <taxon>Eubacteriales</taxon>
        <taxon>Gemmiger</taxon>
    </lineage>
</organism>
<protein>
    <submittedName>
        <fullName evidence="9">AEC family transporter</fullName>
    </submittedName>
</protein>
<keyword evidence="7 8" id="KW-0472">Membrane</keyword>
<proteinExistence type="inferred from homology"/>
<evidence type="ECO:0000256" key="4">
    <source>
        <dbReference type="ARBA" id="ARBA00022475"/>
    </source>
</evidence>
<dbReference type="InterPro" id="IPR004776">
    <property type="entry name" value="Mem_transp_PIN-like"/>
</dbReference>
<dbReference type="Proteomes" id="UP000824105">
    <property type="component" value="Unassembled WGS sequence"/>
</dbReference>
<evidence type="ECO:0000256" key="6">
    <source>
        <dbReference type="ARBA" id="ARBA00022989"/>
    </source>
</evidence>
<keyword evidence="3" id="KW-0813">Transport</keyword>
<dbReference type="AlphaFoldDB" id="A0A9D2FJH5"/>
<evidence type="ECO:0000256" key="5">
    <source>
        <dbReference type="ARBA" id="ARBA00022692"/>
    </source>
</evidence>
<evidence type="ECO:0000256" key="3">
    <source>
        <dbReference type="ARBA" id="ARBA00022448"/>
    </source>
</evidence>
<keyword evidence="4" id="KW-1003">Cell membrane</keyword>
<evidence type="ECO:0000313" key="10">
    <source>
        <dbReference type="Proteomes" id="UP000824105"/>
    </source>
</evidence>
<dbReference type="PANTHER" id="PTHR36838:SF1">
    <property type="entry name" value="SLR1864 PROTEIN"/>
    <property type="match status" value="1"/>
</dbReference>
<keyword evidence="5 8" id="KW-0812">Transmembrane</keyword>
<feature type="transmembrane region" description="Helical" evidence="8">
    <location>
        <begin position="63"/>
        <end position="87"/>
    </location>
</feature>
<dbReference type="EMBL" id="DXBF01000030">
    <property type="protein sequence ID" value="HIZ61800.1"/>
    <property type="molecule type" value="Genomic_DNA"/>
</dbReference>
<dbReference type="InterPro" id="IPR038770">
    <property type="entry name" value="Na+/solute_symporter_sf"/>
</dbReference>
<feature type="transmembrane region" description="Helical" evidence="8">
    <location>
        <begin position="127"/>
        <end position="148"/>
    </location>
</feature>
<feature type="transmembrane region" description="Helical" evidence="8">
    <location>
        <begin position="228"/>
        <end position="248"/>
    </location>
</feature>
<gene>
    <name evidence="9" type="ORF">H9724_03410</name>
</gene>
<reference evidence="9" key="2">
    <citation type="submission" date="2021-04" db="EMBL/GenBank/DDBJ databases">
        <authorList>
            <person name="Gilroy R."/>
        </authorList>
    </citation>
    <scope>NUCLEOTIDE SEQUENCE</scope>
    <source>
        <strain evidence="9">CHK188-11489</strain>
    </source>
</reference>
<dbReference type="Pfam" id="PF03547">
    <property type="entry name" value="Mem_trans"/>
    <property type="match status" value="1"/>
</dbReference>
<dbReference type="Gene3D" id="1.20.1530.20">
    <property type="match status" value="1"/>
</dbReference>
<evidence type="ECO:0000256" key="8">
    <source>
        <dbReference type="SAM" id="Phobius"/>
    </source>
</evidence>
<dbReference type="GO" id="GO:0055085">
    <property type="term" value="P:transmembrane transport"/>
    <property type="evidence" value="ECO:0007669"/>
    <property type="project" value="InterPro"/>
</dbReference>
<sequence length="308" mass="32661">MDLAIITTKQVMELLLMILAGAACCKLRVFKPADKSVLANLLLYLVVPAMVLDSYMVEFDPATFHNLLLTFGLSAVVLTAGILISAAASRGTPKEKRPLVWFACSFSNAGYMGFPLIRALFGTEGVLYASAFLTVFNIFIFTVGTTVLSGQVDARKIVRSIVTTPCILAVAAGLVIYLCRVPVPGTIAEPVGLVGDMNTPLSMIITGITIASSDLKQLLRNPSLFRTLGVRMLLIPALGLGLFALLGLHGTVPTIVLLLEACPCAAITTMLAIQYRADEELAAGAVVFSTLSSIVILPLYALLLTAVL</sequence>
<feature type="transmembrane region" description="Helical" evidence="8">
    <location>
        <begin position="99"/>
        <end position="121"/>
    </location>
</feature>
<dbReference type="PANTHER" id="PTHR36838">
    <property type="entry name" value="AUXIN EFFLUX CARRIER FAMILY PROTEIN"/>
    <property type="match status" value="1"/>
</dbReference>
<evidence type="ECO:0000313" key="9">
    <source>
        <dbReference type="EMBL" id="HIZ61800.1"/>
    </source>
</evidence>
<evidence type="ECO:0000256" key="7">
    <source>
        <dbReference type="ARBA" id="ARBA00023136"/>
    </source>
</evidence>
<keyword evidence="6 8" id="KW-1133">Transmembrane helix</keyword>